<evidence type="ECO:0000313" key="2">
    <source>
        <dbReference type="EMBL" id="MBC5632623.1"/>
    </source>
</evidence>
<proteinExistence type="predicted"/>
<evidence type="ECO:0000259" key="1">
    <source>
        <dbReference type="SMART" id="SM00635"/>
    </source>
</evidence>
<keyword evidence="3" id="KW-1185">Reference proteome</keyword>
<comment type="caution">
    <text evidence="2">The sequence shown here is derived from an EMBL/GenBank/DDBJ whole genome shotgun (WGS) entry which is preliminary data.</text>
</comment>
<organism evidence="2 3">
    <name type="scientific">Parabacteroides hominis</name>
    <dbReference type="NCBI Taxonomy" id="2763057"/>
    <lineage>
        <taxon>Bacteria</taxon>
        <taxon>Pseudomonadati</taxon>
        <taxon>Bacteroidota</taxon>
        <taxon>Bacteroidia</taxon>
        <taxon>Bacteroidales</taxon>
        <taxon>Tannerellaceae</taxon>
        <taxon>Parabacteroides</taxon>
    </lineage>
</organism>
<evidence type="ECO:0000313" key="3">
    <source>
        <dbReference type="Proteomes" id="UP000651475"/>
    </source>
</evidence>
<dbReference type="Pfam" id="PF02368">
    <property type="entry name" value="Big_2"/>
    <property type="match status" value="3"/>
</dbReference>
<dbReference type="InterPro" id="IPR008964">
    <property type="entry name" value="Invasin/intimin_cell_adhesion"/>
</dbReference>
<gene>
    <name evidence="2" type="ORF">H8S65_07560</name>
</gene>
<dbReference type="RefSeq" id="WP_186929378.1">
    <property type="nucleotide sequence ID" value="NZ_JACOOJ010000009.1"/>
</dbReference>
<dbReference type="SMART" id="SM00635">
    <property type="entry name" value="BID_2"/>
    <property type="match status" value="4"/>
</dbReference>
<feature type="domain" description="BIG2" evidence="1">
    <location>
        <begin position="24"/>
        <end position="109"/>
    </location>
</feature>
<feature type="domain" description="BIG2" evidence="1">
    <location>
        <begin position="216"/>
        <end position="293"/>
    </location>
</feature>
<dbReference type="Proteomes" id="UP000651475">
    <property type="component" value="Unassembled WGS sequence"/>
</dbReference>
<name>A0ABR7DMF2_9BACT</name>
<feature type="domain" description="BIG2" evidence="1">
    <location>
        <begin position="300"/>
        <end position="377"/>
    </location>
</feature>
<dbReference type="InterPro" id="IPR045197">
    <property type="entry name" value="NUP210-like"/>
</dbReference>
<accession>A0ABR7DMF2</accession>
<dbReference type="PANTHER" id="PTHR23019">
    <property type="entry name" value="NUCLEAR PORE MEMBRANE GLYCOPROTEIN GP210-RELATED"/>
    <property type="match status" value="1"/>
</dbReference>
<dbReference type="EMBL" id="JACOOJ010000009">
    <property type="protein sequence ID" value="MBC5632623.1"/>
    <property type="molecule type" value="Genomic_DNA"/>
</dbReference>
<protein>
    <submittedName>
        <fullName evidence="2">Ig-like domain-containing protein</fullName>
    </submittedName>
</protein>
<dbReference type="InterPro" id="IPR003343">
    <property type="entry name" value="Big_2"/>
</dbReference>
<dbReference type="SUPFAM" id="SSF49373">
    <property type="entry name" value="Invasin/intimin cell-adhesion fragments"/>
    <property type="match status" value="3"/>
</dbReference>
<reference evidence="2 3" key="1">
    <citation type="submission" date="2020-08" db="EMBL/GenBank/DDBJ databases">
        <title>Genome public.</title>
        <authorList>
            <person name="Liu C."/>
            <person name="Sun Q."/>
        </authorList>
    </citation>
    <scope>NUCLEOTIDE SEQUENCE [LARGE SCALE GENOMIC DNA]</scope>
    <source>
        <strain evidence="2 3">NSJ-79</strain>
    </source>
</reference>
<dbReference type="Gene3D" id="2.60.40.1080">
    <property type="match status" value="4"/>
</dbReference>
<dbReference type="PANTHER" id="PTHR23019:SF0">
    <property type="entry name" value="NUCLEAR PORE MEMBRANE GLYCOPROTEIN 210"/>
    <property type="match status" value="1"/>
</dbReference>
<sequence>MKKFFFLMPLILVALFSCEKEEPVVTSIDLDKSELELKVGETYDFKVSHNPPDAKAPTYEWNVSQYYPLWGGGQGVDIARIDQLGHFEATDVGETYVTVMTTDIIDPVTGERFIRRCKVIIKPIEAEGLKLDKTEITIDPKKKEILTCTISPENATNKSLYWKTSNSNVVTVSPKGDNSNQCELTATGTGEAVITVVLSNNSQLSATCKVKVNAAKLEGLSLSEKEKTVIQGESFKLAPVFTPEYATNKNVKWYSSDANIATVDSNGNVKTVHFGECVIKAKSEDGGFEAECKVVVKPIPLDGIKFEENYYPVEIGGKKQLNLQYFPDNAGNKRVKWSSSNTIVATVDENGMVKGNTRGNTTITAISEDGSHKAECQIYVVDINEMMLVYFPSASVSIINGYYTGNISCAIRNNSSQTVKLTRFYVVDTGNYNIVTETTDASLLGEELKPGETCALRGRFNSVYEPAFRWEIEYNGRTFSTYNRYGDSVSLKSSKSIEPKGKSSNMIQLYKD</sequence>
<dbReference type="PROSITE" id="PS51257">
    <property type="entry name" value="PROKAR_LIPOPROTEIN"/>
    <property type="match status" value="1"/>
</dbReference>
<feature type="domain" description="BIG2" evidence="1">
    <location>
        <begin position="125"/>
        <end position="208"/>
    </location>
</feature>